<dbReference type="PANTHER" id="PTHR42967:SF1">
    <property type="entry name" value="MBL FOLD METALLO-HYDROLASE"/>
    <property type="match status" value="1"/>
</dbReference>
<dbReference type="STRING" id="1802207.A3D44_04230"/>
<accession>A0A1G2I3K6</accession>
<dbReference type="InterPro" id="IPR036866">
    <property type="entry name" value="RibonucZ/Hydroxyglut_hydro"/>
</dbReference>
<evidence type="ECO:0008006" key="3">
    <source>
        <dbReference type="Google" id="ProtNLM"/>
    </source>
</evidence>
<gene>
    <name evidence="1" type="ORF">A3D44_04230</name>
</gene>
<dbReference type="AlphaFoldDB" id="A0A1G2I3K6"/>
<dbReference type="SUPFAM" id="SSF56281">
    <property type="entry name" value="Metallo-hydrolase/oxidoreductase"/>
    <property type="match status" value="1"/>
</dbReference>
<reference evidence="1 2" key="1">
    <citation type="journal article" date="2016" name="Nat. Commun.">
        <title>Thousands of microbial genomes shed light on interconnected biogeochemical processes in an aquifer system.</title>
        <authorList>
            <person name="Anantharaman K."/>
            <person name="Brown C.T."/>
            <person name="Hug L.A."/>
            <person name="Sharon I."/>
            <person name="Castelle C.J."/>
            <person name="Probst A.J."/>
            <person name="Thomas B.C."/>
            <person name="Singh A."/>
            <person name="Wilkins M.J."/>
            <person name="Karaoz U."/>
            <person name="Brodie E.L."/>
            <person name="Williams K.H."/>
            <person name="Hubbard S.S."/>
            <person name="Banfield J.F."/>
        </authorList>
    </citation>
    <scope>NUCLEOTIDE SEQUENCE [LARGE SCALE GENOMIC DNA]</scope>
</reference>
<proteinExistence type="predicted"/>
<evidence type="ECO:0000313" key="2">
    <source>
        <dbReference type="Proteomes" id="UP000178820"/>
    </source>
</evidence>
<sequence length="218" mass="23907">MEIKYLGHSSFRIKGKKAVVVTDPFDPDMVGLKFPGVDADIITVSHEHDDHNAADRVQGRSGKQPAVFRGPGEYEVNGVKIYGFRTYHDAQQGGERGTNTVYRMVVDDVAMLHCGDLGHLIDDALLEEIGEINILFVPTGGVYTISEKDAAKVARQVDPNIIIPMHYRVNGLKESFNGLTPVDAFLKEMDKTSAPENKLVISKDTLPDEISVVVLTAS</sequence>
<comment type="caution">
    <text evidence="1">The sequence shown here is derived from an EMBL/GenBank/DDBJ whole genome shotgun (WGS) entry which is preliminary data.</text>
</comment>
<dbReference type="PANTHER" id="PTHR42967">
    <property type="entry name" value="METAL DEPENDENT HYDROLASE"/>
    <property type="match status" value="1"/>
</dbReference>
<evidence type="ECO:0000313" key="1">
    <source>
        <dbReference type="EMBL" id="OGZ69412.1"/>
    </source>
</evidence>
<organism evidence="1 2">
    <name type="scientific">Candidatus Staskawiczbacteria bacterium RIFCSPHIGHO2_02_FULL_42_22</name>
    <dbReference type="NCBI Taxonomy" id="1802207"/>
    <lineage>
        <taxon>Bacteria</taxon>
        <taxon>Candidatus Staskawicziibacteriota</taxon>
    </lineage>
</organism>
<dbReference type="Pfam" id="PF13483">
    <property type="entry name" value="Lactamase_B_3"/>
    <property type="match status" value="1"/>
</dbReference>
<dbReference type="Gene3D" id="3.60.15.10">
    <property type="entry name" value="Ribonuclease Z/Hydroxyacylglutathione hydrolase-like"/>
    <property type="match status" value="1"/>
</dbReference>
<name>A0A1G2I3K6_9BACT</name>
<dbReference type="Proteomes" id="UP000178820">
    <property type="component" value="Unassembled WGS sequence"/>
</dbReference>
<dbReference type="EMBL" id="MHOT01000011">
    <property type="protein sequence ID" value="OGZ69412.1"/>
    <property type="molecule type" value="Genomic_DNA"/>
</dbReference>
<protein>
    <recommendedName>
        <fullName evidence="3">Lactamase</fullName>
    </recommendedName>
</protein>